<dbReference type="InterPro" id="IPR037523">
    <property type="entry name" value="VOC_core"/>
</dbReference>
<name>A0ABY5KS14_9CELL</name>
<dbReference type="CDD" id="cd06587">
    <property type="entry name" value="VOC"/>
    <property type="match status" value="1"/>
</dbReference>
<evidence type="ECO:0000313" key="2">
    <source>
        <dbReference type="EMBL" id="UUI72570.1"/>
    </source>
</evidence>
<reference evidence="2 3" key="1">
    <citation type="submission" date="2022-07" db="EMBL/GenBank/DDBJ databases">
        <title>Novel species in genus cellulomonas.</title>
        <authorList>
            <person name="Ye L."/>
        </authorList>
    </citation>
    <scope>NUCLEOTIDE SEQUENCE [LARGE SCALE GENOMIC DNA]</scope>
    <source>
        <strain evidence="3">zg-B89</strain>
    </source>
</reference>
<dbReference type="PROSITE" id="PS51819">
    <property type="entry name" value="VOC"/>
    <property type="match status" value="1"/>
</dbReference>
<dbReference type="InterPro" id="IPR029068">
    <property type="entry name" value="Glyas_Bleomycin-R_OHBP_Dase"/>
</dbReference>
<evidence type="ECO:0000259" key="1">
    <source>
        <dbReference type="PROSITE" id="PS51819"/>
    </source>
</evidence>
<dbReference type="EMBL" id="CP101987">
    <property type="protein sequence ID" value="UUI72570.1"/>
    <property type="molecule type" value="Genomic_DNA"/>
</dbReference>
<proteinExistence type="predicted"/>
<dbReference type="SUPFAM" id="SSF54593">
    <property type="entry name" value="Glyoxalase/Bleomycin resistance protein/Dihydroxybiphenyl dioxygenase"/>
    <property type="match status" value="1"/>
</dbReference>
<dbReference type="RefSeq" id="WP_227578131.1">
    <property type="nucleotide sequence ID" value="NZ_CP101987.1"/>
</dbReference>
<dbReference type="Gene3D" id="3.10.180.10">
    <property type="entry name" value="2,3-Dihydroxybiphenyl 1,2-Dioxygenase, domain 1"/>
    <property type="match status" value="1"/>
</dbReference>
<accession>A0ABY5KS14</accession>
<protein>
    <submittedName>
        <fullName evidence="2">VOC family protein</fullName>
    </submittedName>
</protein>
<gene>
    <name evidence="2" type="ORF">NP048_03655</name>
</gene>
<organism evidence="2 3">
    <name type="scientific">Cellulomonas xiejunii</name>
    <dbReference type="NCBI Taxonomy" id="2968083"/>
    <lineage>
        <taxon>Bacteria</taxon>
        <taxon>Bacillati</taxon>
        <taxon>Actinomycetota</taxon>
        <taxon>Actinomycetes</taxon>
        <taxon>Micrococcales</taxon>
        <taxon>Cellulomonadaceae</taxon>
        <taxon>Cellulomonas</taxon>
    </lineage>
</organism>
<dbReference type="InterPro" id="IPR041581">
    <property type="entry name" value="Glyoxalase_6"/>
</dbReference>
<keyword evidence="3" id="KW-1185">Reference proteome</keyword>
<dbReference type="Pfam" id="PF18029">
    <property type="entry name" value="Glyoxalase_6"/>
    <property type="match status" value="1"/>
</dbReference>
<sequence>MDLLSFTLEITVGDLEASTEWYARLLGREHAEPDDGIIEFELSPTAYLMLSPREEGSTAEPGGSVNLQVPDLVTALAELDTLGIAHSDVEQYSPEIAVVTVHDPDGRDVSIVQIGG</sequence>
<feature type="domain" description="VOC" evidence="1">
    <location>
        <begin position="2"/>
        <end position="114"/>
    </location>
</feature>
<evidence type="ECO:0000313" key="3">
    <source>
        <dbReference type="Proteomes" id="UP001316384"/>
    </source>
</evidence>
<dbReference type="Proteomes" id="UP001316384">
    <property type="component" value="Chromosome"/>
</dbReference>